<protein>
    <submittedName>
        <fullName evidence="1">Uncharacterized protein</fullName>
    </submittedName>
</protein>
<gene>
    <name evidence="1" type="ORF">PlAlph_2520</name>
</gene>
<name>A0A6M4NMP9_9PROT</name>
<dbReference type="AlphaFoldDB" id="A0A6M4NMP9"/>
<proteinExistence type="predicted"/>
<organism evidence="1">
    <name type="scientific">uncultured Alphaproteobacteria bacterium</name>
    <dbReference type="NCBI Taxonomy" id="91750"/>
    <lineage>
        <taxon>Bacteria</taxon>
        <taxon>Pseudomonadati</taxon>
        <taxon>Pseudomonadota</taxon>
        <taxon>Alphaproteobacteria</taxon>
        <taxon>environmental samples</taxon>
    </lineage>
</organism>
<accession>A0A6M4NMP9</accession>
<reference evidence="1" key="1">
    <citation type="submission" date="2020-01" db="EMBL/GenBank/DDBJ databases">
        <title>Gastrointestinal microbiota of LL stock colony Peromyscus leucopus.</title>
        <authorList>
            <person name="Milovic A."/>
            <person name="Bassam K."/>
            <person name="Keay E."/>
            <person name="Barbour A.G."/>
        </authorList>
    </citation>
    <scope>NUCLEOTIDE SEQUENCE</scope>
    <source>
        <strain evidence="1">LL90</strain>
    </source>
</reference>
<evidence type="ECO:0000313" key="1">
    <source>
        <dbReference type="EMBL" id="QJR98247.1"/>
    </source>
</evidence>
<dbReference type="EMBL" id="MN990729">
    <property type="protein sequence ID" value="QJR98247.1"/>
    <property type="molecule type" value="Genomic_DNA"/>
</dbReference>
<sequence>MSLQNAFKRELGKELGCVRRTRLTELSKVSRDTNIPLELLDQLEIGMPKDWIYYGTLLFYYGKVFELKLVDKITEF</sequence>